<gene>
    <name evidence="1" type="ORF">FEM03_08080</name>
</gene>
<proteinExistence type="predicted"/>
<organism evidence="1 2">
    <name type="scientific">Phragmitibacter flavus</name>
    <dbReference type="NCBI Taxonomy" id="2576071"/>
    <lineage>
        <taxon>Bacteria</taxon>
        <taxon>Pseudomonadati</taxon>
        <taxon>Verrucomicrobiota</taxon>
        <taxon>Verrucomicrobiia</taxon>
        <taxon>Verrucomicrobiales</taxon>
        <taxon>Verrucomicrobiaceae</taxon>
        <taxon>Phragmitibacter</taxon>
    </lineage>
</organism>
<evidence type="ECO:0000313" key="1">
    <source>
        <dbReference type="EMBL" id="TLD71474.1"/>
    </source>
</evidence>
<dbReference type="AlphaFoldDB" id="A0A5R8KGN8"/>
<evidence type="ECO:0000313" key="2">
    <source>
        <dbReference type="Proteomes" id="UP000306196"/>
    </source>
</evidence>
<dbReference type="RefSeq" id="WP_138085686.1">
    <property type="nucleotide sequence ID" value="NZ_VAUV01000005.1"/>
</dbReference>
<protein>
    <submittedName>
        <fullName evidence="1">Uncharacterized protein</fullName>
    </submittedName>
</protein>
<dbReference type="Proteomes" id="UP000306196">
    <property type="component" value="Unassembled WGS sequence"/>
</dbReference>
<comment type="caution">
    <text evidence="1">The sequence shown here is derived from an EMBL/GenBank/DDBJ whole genome shotgun (WGS) entry which is preliminary data.</text>
</comment>
<sequence length="339" mass="38010">MKLVQKSLTLWNLAIYAFYIAPLLLLLPTFASAQDAPRSTAYLRFFDPNEGFKPAQTNLTNIFLQIAGSMEYYGSPEPYIEHIQAEHGRVSEKFRSKTGKTRNSLPDHLTDEYLNQLVTNWNLLSPKLGLDVLAKEAGRCTRQGIQGEQNTGTVAIEILNRHQELVFEAMKGGNSVEGGFEHLQLKLQSALVSGSGSAVSRKDVAALVEQENALNAAERKQYEVLLSYAQFTREHFGQLEQFYKTGFDKLTEEGKEEISRRAWNGTQSQKPDNFLLDAVTSYRQYQTLQTELFNKLDAALPEEASAKFKRVISGIFMDLGALAQSELEIGILESAINMK</sequence>
<accession>A0A5R8KGN8</accession>
<dbReference type="EMBL" id="VAUV01000005">
    <property type="protein sequence ID" value="TLD71474.1"/>
    <property type="molecule type" value="Genomic_DNA"/>
</dbReference>
<keyword evidence="2" id="KW-1185">Reference proteome</keyword>
<name>A0A5R8KGN8_9BACT</name>
<reference evidence="1 2" key="1">
    <citation type="submission" date="2019-05" db="EMBL/GenBank/DDBJ databases">
        <title>Verrucobacter flavum gen. nov., sp. nov. a new member of the family Verrucomicrobiaceae.</title>
        <authorList>
            <person name="Szuroczki S."/>
            <person name="Abbaszade G."/>
            <person name="Szabo A."/>
            <person name="Felfoldi T."/>
            <person name="Schumann P."/>
            <person name="Boka K."/>
            <person name="Keki Z."/>
            <person name="Toumi M."/>
            <person name="Toth E."/>
        </authorList>
    </citation>
    <scope>NUCLEOTIDE SEQUENCE [LARGE SCALE GENOMIC DNA]</scope>
    <source>
        <strain evidence="1 2">MG-N-17</strain>
    </source>
</reference>
<dbReference type="OrthoDB" id="9820391at2"/>